<keyword evidence="9" id="KW-0460">Magnesium</keyword>
<dbReference type="CDD" id="cd00303">
    <property type="entry name" value="retropepsin_like"/>
    <property type="match status" value="1"/>
</dbReference>
<dbReference type="SUPFAM" id="SSF57756">
    <property type="entry name" value="Retrovirus zinc finger-like domains"/>
    <property type="match status" value="1"/>
</dbReference>
<keyword evidence="11 20" id="KW-0695">RNA-directed DNA polymerase</keyword>
<keyword evidence="7" id="KW-0255">Endonuclease</keyword>
<dbReference type="InterPro" id="IPR043502">
    <property type="entry name" value="DNA/RNA_pol_sf"/>
</dbReference>
<dbReference type="SUPFAM" id="SSF50630">
    <property type="entry name" value="Acid proteases"/>
    <property type="match status" value="1"/>
</dbReference>
<keyword evidence="2" id="KW-0808">Transferase</keyword>
<dbReference type="Pfam" id="PF24626">
    <property type="entry name" value="SH3_Tf2-1"/>
    <property type="match status" value="1"/>
</dbReference>
<evidence type="ECO:0000256" key="7">
    <source>
        <dbReference type="ARBA" id="ARBA00022759"/>
    </source>
</evidence>
<organism evidence="20">
    <name type="scientific">Tanacetum cinerariifolium</name>
    <name type="common">Dalmatian daisy</name>
    <name type="synonym">Chrysanthemum cinerariifolium</name>
    <dbReference type="NCBI Taxonomy" id="118510"/>
    <lineage>
        <taxon>Eukaryota</taxon>
        <taxon>Viridiplantae</taxon>
        <taxon>Streptophyta</taxon>
        <taxon>Embryophyta</taxon>
        <taxon>Tracheophyta</taxon>
        <taxon>Spermatophyta</taxon>
        <taxon>Magnoliopsida</taxon>
        <taxon>eudicotyledons</taxon>
        <taxon>Gunneridae</taxon>
        <taxon>Pentapetalae</taxon>
        <taxon>asterids</taxon>
        <taxon>campanulids</taxon>
        <taxon>Asterales</taxon>
        <taxon>Asteraceae</taxon>
        <taxon>Asteroideae</taxon>
        <taxon>Anthemideae</taxon>
        <taxon>Anthemidinae</taxon>
        <taxon>Tanacetum</taxon>
    </lineage>
</organism>
<evidence type="ECO:0000313" key="20">
    <source>
        <dbReference type="EMBL" id="GEU62351.1"/>
    </source>
</evidence>
<keyword evidence="14" id="KW-0233">DNA recombination</keyword>
<dbReference type="Gene3D" id="4.10.60.10">
    <property type="entry name" value="Zinc finger, CCHC-type"/>
    <property type="match status" value="1"/>
</dbReference>
<dbReference type="GO" id="GO:0004519">
    <property type="term" value="F:endonuclease activity"/>
    <property type="evidence" value="ECO:0007669"/>
    <property type="project" value="UniProtKB-KW"/>
</dbReference>
<dbReference type="InterPro" id="IPR041588">
    <property type="entry name" value="Integrase_H2C2"/>
</dbReference>
<evidence type="ECO:0000256" key="18">
    <source>
        <dbReference type="SAM" id="MobiDB-lite"/>
    </source>
</evidence>
<dbReference type="Gene3D" id="3.30.70.270">
    <property type="match status" value="1"/>
</dbReference>
<accession>A0A6L2LKL3</accession>
<dbReference type="InterPro" id="IPR036397">
    <property type="entry name" value="RNaseH_sf"/>
</dbReference>
<dbReference type="Pfam" id="PF17921">
    <property type="entry name" value="Integrase_H2C2"/>
    <property type="match status" value="1"/>
</dbReference>
<dbReference type="InterPro" id="IPR050951">
    <property type="entry name" value="Retrovirus_Pol_polyprotein"/>
</dbReference>
<keyword evidence="4" id="KW-0540">Nuclease</keyword>
<dbReference type="SUPFAM" id="SSF53098">
    <property type="entry name" value="Ribonuclease H-like"/>
    <property type="match status" value="1"/>
</dbReference>
<dbReference type="EMBL" id="BKCJ010004658">
    <property type="protein sequence ID" value="GEU62351.1"/>
    <property type="molecule type" value="Genomic_DNA"/>
</dbReference>
<keyword evidence="13" id="KW-0238">DNA-binding</keyword>
<dbReference type="InterPro" id="IPR001878">
    <property type="entry name" value="Znf_CCHC"/>
</dbReference>
<keyword evidence="16" id="KW-0863">Zinc-finger</keyword>
<dbReference type="PANTHER" id="PTHR37984:SF5">
    <property type="entry name" value="PROTEIN NYNRIN-LIKE"/>
    <property type="match status" value="1"/>
</dbReference>
<dbReference type="GO" id="GO:0003887">
    <property type="term" value="F:DNA-directed DNA polymerase activity"/>
    <property type="evidence" value="ECO:0007669"/>
    <property type="project" value="UniProtKB-KW"/>
</dbReference>
<evidence type="ECO:0000259" key="19">
    <source>
        <dbReference type="PROSITE" id="PS50158"/>
    </source>
</evidence>
<dbReference type="Pfam" id="PF08284">
    <property type="entry name" value="RVP_2"/>
    <property type="match status" value="1"/>
</dbReference>
<dbReference type="InterPro" id="IPR043128">
    <property type="entry name" value="Rev_trsase/Diguanyl_cyclase"/>
</dbReference>
<dbReference type="Gene3D" id="3.30.420.10">
    <property type="entry name" value="Ribonuclease H-like superfamily/Ribonuclease H"/>
    <property type="match status" value="1"/>
</dbReference>
<keyword evidence="12" id="KW-0239">DNA-directed DNA polymerase</keyword>
<dbReference type="GO" id="GO:0006310">
    <property type="term" value="P:DNA recombination"/>
    <property type="evidence" value="ECO:0007669"/>
    <property type="project" value="UniProtKB-KW"/>
</dbReference>
<dbReference type="InterPro" id="IPR012337">
    <property type="entry name" value="RNaseH-like_sf"/>
</dbReference>
<feature type="compositionally biased region" description="Acidic residues" evidence="18">
    <location>
        <begin position="48"/>
        <end position="62"/>
    </location>
</feature>
<evidence type="ECO:0000256" key="14">
    <source>
        <dbReference type="ARBA" id="ARBA00023172"/>
    </source>
</evidence>
<dbReference type="InterPro" id="IPR056924">
    <property type="entry name" value="SH3_Tf2-1"/>
</dbReference>
<sequence>MDPYEEVSQKGQVHPLSPAYVPDPMELDEHVPVYVLEPEHPEYHAPSDDDIQVEDDDEDPEEDPSKEHEPEDDDEDPEEDPNEEHEPDDEDTKEPSEGSDETEPFEEDETTVTPLPPKHRGARIFVRPQTPMAASTQALIDAFATRSSPFSLPPTSTAYDQAPLVHRTAMIRMRDDIPEEDMPPRRRSVLTAPPPRCDVAESSAVAARAPRSQYNFVDTVEAGQGLIRSPGHDAQTIARAADRAEDVGYVRALHASEHRMMISIEEVNLRISYQAQVRRQESKYFYTQLHDAQTDRRDIRLEIDVVRGQRTAYETELQEVHHAYLSSEARNKALLVRLETLETQMSRMEWQRQSAEDLAVTQMMRIHTLEARARTNTVEDTNNSLTRQGTNDAMTAESIQAMIDQGTEGVVGLSQWLEKMESVFHISGCAIDNQVKFAICILLAYTQRFQELALMRTTFLADETEKVDKYINGLLDNINGIVMSARPKTLDETIELANNLMDQKLHTYAERQNENKRKTDDSSRNNQQQPHKKQNVARAYTAGPGEKKVYTGDLPLCTKCNYHHTGQCAPKCGKCKRYGHTTTDCQVNTNNNNGNKKARACYECGNTGHIKKNCPKLKKRGNGSGNGVAQGRAYALGGRDASSDSNVITCMFLLNNRYAKILFDTGVNRSFVSITFSVLIDITPTTLENHYDVELVDEKIIRVNTIIRGCTLNFMNHPFNIDMMPVPLGSFDVIIGMDWLTKYHGVIICDEKIVRVPFEREMLIFQGNRDNQREESQLNIILCTKAQEYLSKGCDVFLAHITMKEAKEKSKEKRLKDVLIARHFLEVFLEDLSGIPPARQVEFQIDLIPEVQFPRHVIDSKGIHVDPAKIDSIKDQAAPKSPTEIHQFLRLAGYYRRFIEGFSKIAKSMMKLTQKNVKFNWGEKEEAAFQLIKQKLCSAPIMALPNGSKNFIVYFDASHKGLGAVLMQNEKVIVYASRQLKIHKKNSTTYDMEFGAVVFALKMWRHYLYGKEAQTAALKPENLSAKDIGGMLRKDLPKEKLEPRADETLCLNNRSWVPCYGDLRTLIMHESHKSKYSIHLGSDKMYQDLRQLYWWPNMKAISTYEKITIDFITKLHKTTNGYDTIWVIIDRLTKSAHFLPMRENDPMEKLIKLYMKEIVTRHGVPVSIIFDRDGRFTSLFWQALHKALGTRLDMKFSYNNSYHTSIKAAPFEALYGRKCHSPVCWAEVRDAQLTGPEIIHETTEKIVQIKSRIQAARDRQNNYVDLKRKPMDFQVGDRVMLKVSPWKRVVRFGKRGKLNPRYIKSFKVLSKVGDIAYRLELPQQLSRVHNTFHVLNLKKYLSDESLVNPLEELRIDDKLHFVKEPVEIMNHEIKQLKMSRIPIIKVRWNSKRGPDFT</sequence>
<evidence type="ECO:0000256" key="2">
    <source>
        <dbReference type="ARBA" id="ARBA00022679"/>
    </source>
</evidence>
<evidence type="ECO:0000256" key="5">
    <source>
        <dbReference type="ARBA" id="ARBA00022723"/>
    </source>
</evidence>
<evidence type="ECO:0000256" key="3">
    <source>
        <dbReference type="ARBA" id="ARBA00022695"/>
    </source>
</evidence>
<feature type="region of interest" description="Disordered" evidence="18">
    <location>
        <begin position="512"/>
        <end position="544"/>
    </location>
</feature>
<keyword evidence="1" id="KW-0645">Protease</keyword>
<evidence type="ECO:0000256" key="16">
    <source>
        <dbReference type="PROSITE-ProRule" id="PRU00047"/>
    </source>
</evidence>
<evidence type="ECO:0000256" key="4">
    <source>
        <dbReference type="ARBA" id="ARBA00022722"/>
    </source>
</evidence>
<dbReference type="GO" id="GO:0004190">
    <property type="term" value="F:aspartic-type endopeptidase activity"/>
    <property type="evidence" value="ECO:0007669"/>
    <property type="project" value="UniProtKB-KW"/>
</dbReference>
<dbReference type="InterPro" id="IPR021109">
    <property type="entry name" value="Peptidase_aspartic_dom_sf"/>
</dbReference>
<keyword evidence="15" id="KW-0511">Multifunctional enzyme</keyword>
<dbReference type="Pfam" id="PF00098">
    <property type="entry name" value="zf-CCHC"/>
    <property type="match status" value="1"/>
</dbReference>
<evidence type="ECO:0000256" key="11">
    <source>
        <dbReference type="ARBA" id="ARBA00022918"/>
    </source>
</evidence>
<evidence type="ECO:0000256" key="12">
    <source>
        <dbReference type="ARBA" id="ARBA00022932"/>
    </source>
</evidence>
<dbReference type="Gene3D" id="1.10.340.70">
    <property type="match status" value="1"/>
</dbReference>
<dbReference type="SUPFAM" id="SSF56672">
    <property type="entry name" value="DNA/RNA polymerases"/>
    <property type="match status" value="1"/>
</dbReference>
<dbReference type="SMART" id="SM00343">
    <property type="entry name" value="ZnF_C2HC"/>
    <property type="match status" value="2"/>
</dbReference>
<keyword evidence="10" id="KW-0229">DNA integration</keyword>
<dbReference type="GO" id="GO:0003964">
    <property type="term" value="F:RNA-directed DNA polymerase activity"/>
    <property type="evidence" value="ECO:0007669"/>
    <property type="project" value="UniProtKB-KW"/>
</dbReference>
<dbReference type="PROSITE" id="PS50158">
    <property type="entry name" value="ZF_CCHC"/>
    <property type="match status" value="1"/>
</dbReference>
<dbReference type="GO" id="GO:0015074">
    <property type="term" value="P:DNA integration"/>
    <property type="evidence" value="ECO:0007669"/>
    <property type="project" value="UniProtKB-KW"/>
</dbReference>
<proteinExistence type="predicted"/>
<evidence type="ECO:0000256" key="10">
    <source>
        <dbReference type="ARBA" id="ARBA00022908"/>
    </source>
</evidence>
<feature type="coiled-coil region" evidence="17">
    <location>
        <begin position="331"/>
        <end position="358"/>
    </location>
</feature>
<evidence type="ECO:0000256" key="8">
    <source>
        <dbReference type="ARBA" id="ARBA00022801"/>
    </source>
</evidence>
<dbReference type="PANTHER" id="PTHR37984">
    <property type="entry name" value="PROTEIN CBG26694"/>
    <property type="match status" value="1"/>
</dbReference>
<dbReference type="Pfam" id="PF17919">
    <property type="entry name" value="RT_RNaseH_2"/>
    <property type="match status" value="1"/>
</dbReference>
<keyword evidence="17" id="KW-0175">Coiled coil</keyword>
<feature type="region of interest" description="Disordered" evidence="18">
    <location>
        <begin position="1"/>
        <end position="120"/>
    </location>
</feature>
<evidence type="ECO:0000256" key="1">
    <source>
        <dbReference type="ARBA" id="ARBA00022670"/>
    </source>
</evidence>
<gene>
    <name evidence="20" type="ORF">Tci_034329</name>
</gene>
<dbReference type="GO" id="GO:0006508">
    <property type="term" value="P:proteolysis"/>
    <property type="evidence" value="ECO:0007669"/>
    <property type="project" value="UniProtKB-KW"/>
</dbReference>
<dbReference type="GO" id="GO:0008270">
    <property type="term" value="F:zinc ion binding"/>
    <property type="evidence" value="ECO:0007669"/>
    <property type="project" value="UniProtKB-KW"/>
</dbReference>
<evidence type="ECO:0000256" key="6">
    <source>
        <dbReference type="ARBA" id="ARBA00022750"/>
    </source>
</evidence>
<dbReference type="FunFam" id="3.30.70.270:FF:000020">
    <property type="entry name" value="Transposon Tf2-6 polyprotein-like Protein"/>
    <property type="match status" value="1"/>
</dbReference>
<evidence type="ECO:0000256" key="15">
    <source>
        <dbReference type="ARBA" id="ARBA00023268"/>
    </source>
</evidence>
<reference evidence="20" key="1">
    <citation type="journal article" date="2019" name="Sci. Rep.">
        <title>Draft genome of Tanacetum cinerariifolium, the natural source of mosquito coil.</title>
        <authorList>
            <person name="Yamashiro T."/>
            <person name="Shiraishi A."/>
            <person name="Satake H."/>
            <person name="Nakayama K."/>
        </authorList>
    </citation>
    <scope>NUCLEOTIDE SEQUENCE</scope>
</reference>
<evidence type="ECO:0000256" key="13">
    <source>
        <dbReference type="ARBA" id="ARBA00023125"/>
    </source>
</evidence>
<evidence type="ECO:0000256" key="9">
    <source>
        <dbReference type="ARBA" id="ARBA00022842"/>
    </source>
</evidence>
<keyword evidence="5" id="KW-0479">Metal-binding</keyword>
<feature type="compositionally biased region" description="Acidic residues" evidence="18">
    <location>
        <begin position="70"/>
        <end position="110"/>
    </location>
</feature>
<feature type="compositionally biased region" description="Basic and acidic residues" evidence="18">
    <location>
        <begin position="512"/>
        <end position="523"/>
    </location>
</feature>
<name>A0A6L2LKL3_TANCI</name>
<evidence type="ECO:0000256" key="17">
    <source>
        <dbReference type="SAM" id="Coils"/>
    </source>
</evidence>
<protein>
    <submittedName>
        <fullName evidence="20">Putative reverse transcriptase domain-containing protein</fullName>
    </submittedName>
</protein>
<keyword evidence="6" id="KW-0064">Aspartyl protease</keyword>
<keyword evidence="16" id="KW-0862">Zinc</keyword>
<keyword evidence="3" id="KW-0548">Nucleotidyltransferase</keyword>
<comment type="caution">
    <text evidence="20">The sequence shown here is derived from an EMBL/GenBank/DDBJ whole genome shotgun (WGS) entry which is preliminary data.</text>
</comment>
<dbReference type="InterPro" id="IPR036875">
    <property type="entry name" value="Znf_CCHC_sf"/>
</dbReference>
<dbReference type="GO" id="GO:0003677">
    <property type="term" value="F:DNA binding"/>
    <property type="evidence" value="ECO:0007669"/>
    <property type="project" value="UniProtKB-KW"/>
</dbReference>
<feature type="domain" description="CCHC-type" evidence="19">
    <location>
        <begin position="601"/>
        <end position="616"/>
    </location>
</feature>
<keyword evidence="8" id="KW-0378">Hydrolase</keyword>
<dbReference type="Gene3D" id="2.40.70.10">
    <property type="entry name" value="Acid Proteases"/>
    <property type="match status" value="1"/>
</dbReference>
<dbReference type="InterPro" id="IPR041577">
    <property type="entry name" value="RT_RNaseH_2"/>
</dbReference>
<feature type="compositionally biased region" description="Basic and acidic residues" evidence="18">
    <location>
        <begin position="27"/>
        <end position="47"/>
    </location>
</feature>